<dbReference type="Proteomes" id="UP000054826">
    <property type="component" value="Unassembled WGS sequence"/>
</dbReference>
<dbReference type="EMBL" id="JYDS01000775">
    <property type="protein sequence ID" value="KRZ00668.1"/>
    <property type="molecule type" value="Genomic_DNA"/>
</dbReference>
<sequence length="88" mass="9836">MELHADQSSIPLNILPMSNAAVAHHLLISTMVNGHFIPYCILQTCGEPKVHVPITFNFCLHLDSWRRWALVTYHEGVFNATAANPISI</sequence>
<proteinExistence type="predicted"/>
<reference evidence="4 5" key="1">
    <citation type="submission" date="2015-01" db="EMBL/GenBank/DDBJ databases">
        <title>Evolution of Trichinella species and genotypes.</title>
        <authorList>
            <person name="Korhonen P.K."/>
            <person name="Edoardo P."/>
            <person name="Giuseppe L.R."/>
            <person name="Gasser R.B."/>
        </authorList>
    </citation>
    <scope>NUCLEOTIDE SEQUENCE [LARGE SCALE GENOMIC DNA]</scope>
    <source>
        <strain evidence="3">ISS176</strain>
        <strain evidence="1">ISS588</strain>
    </source>
</reference>
<organism evidence="3 5">
    <name type="scientific">Trichinella pseudospiralis</name>
    <name type="common">Parasitic roundworm</name>
    <dbReference type="NCBI Taxonomy" id="6337"/>
    <lineage>
        <taxon>Eukaryota</taxon>
        <taxon>Metazoa</taxon>
        <taxon>Ecdysozoa</taxon>
        <taxon>Nematoda</taxon>
        <taxon>Enoplea</taxon>
        <taxon>Dorylaimia</taxon>
        <taxon>Trichinellida</taxon>
        <taxon>Trichinellidae</taxon>
        <taxon>Trichinella</taxon>
    </lineage>
</organism>
<comment type="caution">
    <text evidence="3">The sequence shown here is derived from an EMBL/GenBank/DDBJ whole genome shotgun (WGS) entry which is preliminary data.</text>
</comment>
<accession>A0A0V1JZU6</accession>
<evidence type="ECO:0000313" key="3">
    <source>
        <dbReference type="EMBL" id="KRZ40444.1"/>
    </source>
</evidence>
<evidence type="ECO:0000313" key="1">
    <source>
        <dbReference type="EMBL" id="KRZ00668.1"/>
    </source>
</evidence>
<protein>
    <submittedName>
        <fullName evidence="3">Uncharacterized protein</fullName>
    </submittedName>
</protein>
<dbReference type="EMBL" id="JYDV01000026">
    <property type="protein sequence ID" value="KRZ40444.1"/>
    <property type="molecule type" value="Genomic_DNA"/>
</dbReference>
<name>A0A0V1JZU6_TRIPS</name>
<dbReference type="EMBL" id="JYDS01000507">
    <property type="protein sequence ID" value="KRZ04038.1"/>
    <property type="molecule type" value="Genomic_DNA"/>
</dbReference>
<evidence type="ECO:0000313" key="5">
    <source>
        <dbReference type="Proteomes" id="UP000054826"/>
    </source>
</evidence>
<gene>
    <name evidence="1" type="ORF">T4B_2960</name>
    <name evidence="2" type="ORF">T4B_5337</name>
    <name evidence="3" type="ORF">T4C_8939</name>
</gene>
<keyword evidence="4" id="KW-1185">Reference proteome</keyword>
<dbReference type="Proteomes" id="UP000054805">
    <property type="component" value="Unassembled WGS sequence"/>
</dbReference>
<evidence type="ECO:0000313" key="2">
    <source>
        <dbReference type="EMBL" id="KRZ04038.1"/>
    </source>
</evidence>
<dbReference type="AlphaFoldDB" id="A0A0V1JZU6"/>
<evidence type="ECO:0000313" key="4">
    <source>
        <dbReference type="Proteomes" id="UP000054805"/>
    </source>
</evidence>